<dbReference type="InterPro" id="IPR000843">
    <property type="entry name" value="HTH_LacI"/>
</dbReference>
<keyword evidence="1" id="KW-0805">Transcription regulation</keyword>
<dbReference type="SUPFAM" id="SSF47413">
    <property type="entry name" value="lambda repressor-like DNA-binding domains"/>
    <property type="match status" value="1"/>
</dbReference>
<comment type="caution">
    <text evidence="5">The sequence shown here is derived from an EMBL/GenBank/DDBJ whole genome shotgun (WGS) entry which is preliminary data.</text>
</comment>
<dbReference type="EMBL" id="ASWA01000003">
    <property type="protein sequence ID" value="EOT66795.1"/>
    <property type="molecule type" value="Genomic_DNA"/>
</dbReference>
<dbReference type="Pfam" id="PF00356">
    <property type="entry name" value="LacI"/>
    <property type="match status" value="1"/>
</dbReference>
<dbReference type="CDD" id="cd06267">
    <property type="entry name" value="PBP1_LacI_sugar_binding-like"/>
    <property type="match status" value="1"/>
</dbReference>
<sequence length="351" mass="39321">MNTKVTIKDIARIAGVSVSTVSRAINDDNEVSKKTKEKIDAIIREQNYRPSMLARGMVSKRTNMIALIVSDITNPYFYQFIANIEETLIDQGYTLSLFDTQTANAHSDSKKKEIEINIFKQIQENNFDAVILLGGLIDRVTLDDEYLTGLQNLANDIPTIIVGRRISQLNNKKAKIIFIERDQELVTQFLVTHVIKKGYKKIAFIGGNASGWVTVARVNAFKNTLRQHGLAFDEQRVVNNNFYAQDGYDGVLHLLERNVEFDAIIAINDRVAQGVIRGLIDVVEESTKIGVASCEHFTESIFNNPRITSVDHNLKDLSKLAVDTLISLVEGSEIVEEAQKILPRLVLGESI</sequence>
<dbReference type="SMART" id="SM00354">
    <property type="entry name" value="HTH_LACI"/>
    <property type="match status" value="1"/>
</dbReference>
<reference evidence="6 8" key="2">
    <citation type="submission" date="2013-03" db="EMBL/GenBank/DDBJ databases">
        <title>The Genome Sequence of Enterococcus malodoratus ATCC_43197 (PacBio/Illumina hybrid assembly).</title>
        <authorList>
            <consortium name="The Broad Institute Genomics Platform"/>
            <consortium name="The Broad Institute Genome Sequencing Center for Infectious Disease"/>
            <person name="Earl A."/>
            <person name="Russ C."/>
            <person name="Gilmore M."/>
            <person name="Surin D."/>
            <person name="Walker B."/>
            <person name="Young S."/>
            <person name="Zeng Q."/>
            <person name="Gargeya S."/>
            <person name="Fitzgerald M."/>
            <person name="Haas B."/>
            <person name="Abouelleil A."/>
            <person name="Allen A.W."/>
            <person name="Alvarado L."/>
            <person name="Arachchi H.M."/>
            <person name="Berlin A.M."/>
            <person name="Chapman S.B."/>
            <person name="Gainer-Dewar J."/>
            <person name="Goldberg J."/>
            <person name="Griggs A."/>
            <person name="Gujja S."/>
            <person name="Hansen M."/>
            <person name="Howarth C."/>
            <person name="Imamovic A."/>
            <person name="Ireland A."/>
            <person name="Larimer J."/>
            <person name="McCowan C."/>
            <person name="Murphy C."/>
            <person name="Pearson M."/>
            <person name="Poon T.W."/>
            <person name="Priest M."/>
            <person name="Roberts A."/>
            <person name="Saif S."/>
            <person name="Shea T."/>
            <person name="Sisk P."/>
            <person name="Sykes S."/>
            <person name="Wortman J."/>
            <person name="Nusbaum C."/>
            <person name="Birren B."/>
        </authorList>
    </citation>
    <scope>NUCLEOTIDE SEQUENCE [LARGE SCALE GENOMIC DNA]</scope>
    <source>
        <strain evidence="6 8">ATCC 43197</strain>
    </source>
</reference>
<dbReference type="PROSITE" id="PS00356">
    <property type="entry name" value="HTH_LACI_1"/>
    <property type="match status" value="1"/>
</dbReference>
<dbReference type="Proteomes" id="UP000014148">
    <property type="component" value="Unassembled WGS sequence"/>
</dbReference>
<dbReference type="AlphaFoldDB" id="R2NTH0"/>
<keyword evidence="3" id="KW-0804">Transcription</keyword>
<evidence type="ECO:0000256" key="2">
    <source>
        <dbReference type="ARBA" id="ARBA00023125"/>
    </source>
</evidence>
<dbReference type="Proteomes" id="UP000013783">
    <property type="component" value="Unassembled WGS sequence"/>
</dbReference>
<dbReference type="SUPFAM" id="SSF53822">
    <property type="entry name" value="Periplasmic binding protein-like I"/>
    <property type="match status" value="1"/>
</dbReference>
<evidence type="ECO:0000259" key="4">
    <source>
        <dbReference type="PROSITE" id="PS50932"/>
    </source>
</evidence>
<dbReference type="PANTHER" id="PTHR30146:SF150">
    <property type="entry name" value="ARABINOSE METABOLISM TRANSCRIPTIONAL REPRESSOR"/>
    <property type="match status" value="1"/>
</dbReference>
<evidence type="ECO:0000256" key="3">
    <source>
        <dbReference type="ARBA" id="ARBA00023163"/>
    </source>
</evidence>
<evidence type="ECO:0000313" key="7">
    <source>
        <dbReference type="Proteomes" id="UP000013783"/>
    </source>
</evidence>
<dbReference type="STRING" id="71451.RV07_GL001497"/>
<dbReference type="GO" id="GO:0000976">
    <property type="term" value="F:transcription cis-regulatory region binding"/>
    <property type="evidence" value="ECO:0007669"/>
    <property type="project" value="TreeGrafter"/>
</dbReference>
<dbReference type="EMBL" id="AJAK01000020">
    <property type="protein sequence ID" value="EOH75332.1"/>
    <property type="molecule type" value="Genomic_DNA"/>
</dbReference>
<dbReference type="PANTHER" id="PTHR30146">
    <property type="entry name" value="LACI-RELATED TRANSCRIPTIONAL REPRESSOR"/>
    <property type="match status" value="1"/>
</dbReference>
<keyword evidence="2" id="KW-0238">DNA-binding</keyword>
<feature type="domain" description="HTH lacI-type" evidence="4">
    <location>
        <begin position="5"/>
        <end position="59"/>
    </location>
</feature>
<proteinExistence type="predicted"/>
<dbReference type="PROSITE" id="PS50932">
    <property type="entry name" value="HTH_LACI_2"/>
    <property type="match status" value="1"/>
</dbReference>
<dbReference type="PRINTS" id="PR00036">
    <property type="entry name" value="HTHLACI"/>
</dbReference>
<dbReference type="Gene3D" id="1.10.260.40">
    <property type="entry name" value="lambda repressor-like DNA-binding domains"/>
    <property type="match status" value="1"/>
</dbReference>
<dbReference type="OrthoDB" id="1639518at2"/>
<evidence type="ECO:0000313" key="8">
    <source>
        <dbReference type="Proteomes" id="UP000014148"/>
    </source>
</evidence>
<name>R2NTH0_9ENTE</name>
<dbReference type="InterPro" id="IPR001761">
    <property type="entry name" value="Peripla_BP/Lac1_sug-bd_dom"/>
</dbReference>
<dbReference type="GO" id="GO:0003700">
    <property type="term" value="F:DNA-binding transcription factor activity"/>
    <property type="evidence" value="ECO:0007669"/>
    <property type="project" value="TreeGrafter"/>
</dbReference>
<evidence type="ECO:0000313" key="6">
    <source>
        <dbReference type="EMBL" id="EOT66795.1"/>
    </source>
</evidence>
<gene>
    <name evidence="6" type="ORF">I585_02316</name>
    <name evidence="5" type="ORF">UAI_03134</name>
</gene>
<reference evidence="5 7" key="1">
    <citation type="submission" date="2013-02" db="EMBL/GenBank/DDBJ databases">
        <title>The Genome Sequence of Enterococcus malodoratus ATCC_43197.</title>
        <authorList>
            <consortium name="The Broad Institute Genome Sequencing Platform"/>
            <consortium name="The Broad Institute Genome Sequencing Center for Infectious Disease"/>
            <person name="Earl A.M."/>
            <person name="Gilmore M.S."/>
            <person name="Lebreton F."/>
            <person name="Walker B."/>
            <person name="Young S.K."/>
            <person name="Zeng Q."/>
            <person name="Gargeya S."/>
            <person name="Fitzgerald M."/>
            <person name="Haas B."/>
            <person name="Abouelleil A."/>
            <person name="Alvarado L."/>
            <person name="Arachchi H.M."/>
            <person name="Berlin A.M."/>
            <person name="Chapman S.B."/>
            <person name="Dewar J."/>
            <person name="Goldberg J."/>
            <person name="Griggs A."/>
            <person name="Gujja S."/>
            <person name="Hansen M."/>
            <person name="Howarth C."/>
            <person name="Imamovic A."/>
            <person name="Larimer J."/>
            <person name="McCowan C."/>
            <person name="Murphy C."/>
            <person name="Neiman D."/>
            <person name="Pearson M."/>
            <person name="Priest M."/>
            <person name="Roberts A."/>
            <person name="Saif S."/>
            <person name="Shea T."/>
            <person name="Sisk P."/>
            <person name="Sykes S."/>
            <person name="Wortman J."/>
            <person name="Nusbaum C."/>
            <person name="Birren B."/>
        </authorList>
    </citation>
    <scope>NUCLEOTIDE SEQUENCE [LARGE SCALE GENOMIC DNA]</scope>
    <source>
        <strain evidence="5 7">ATCC 43197</strain>
    </source>
</reference>
<accession>R2NTH0</accession>
<dbReference type="InterPro" id="IPR028082">
    <property type="entry name" value="Peripla_BP_I"/>
</dbReference>
<dbReference type="Gene3D" id="3.40.50.2300">
    <property type="match status" value="2"/>
</dbReference>
<dbReference type="eggNOG" id="COG1609">
    <property type="taxonomic scope" value="Bacteria"/>
</dbReference>
<evidence type="ECO:0000256" key="1">
    <source>
        <dbReference type="ARBA" id="ARBA00023015"/>
    </source>
</evidence>
<dbReference type="Pfam" id="PF00532">
    <property type="entry name" value="Peripla_BP_1"/>
    <property type="match status" value="1"/>
</dbReference>
<dbReference type="PATRIC" id="fig|1158601.3.peg.3104"/>
<dbReference type="InterPro" id="IPR010982">
    <property type="entry name" value="Lambda_DNA-bd_dom_sf"/>
</dbReference>
<protein>
    <recommendedName>
        <fullName evidence="4">HTH lacI-type domain-containing protein</fullName>
    </recommendedName>
</protein>
<keyword evidence="8" id="KW-1185">Reference proteome</keyword>
<organism evidence="5 7">
    <name type="scientific">Enterococcus malodoratus ATCC 43197</name>
    <dbReference type="NCBI Taxonomy" id="1158601"/>
    <lineage>
        <taxon>Bacteria</taxon>
        <taxon>Bacillati</taxon>
        <taxon>Bacillota</taxon>
        <taxon>Bacilli</taxon>
        <taxon>Lactobacillales</taxon>
        <taxon>Enterococcaceae</taxon>
        <taxon>Enterococcus</taxon>
    </lineage>
</organism>
<dbReference type="RefSeq" id="WP_010741934.1">
    <property type="nucleotide sequence ID" value="NZ_KB946251.1"/>
</dbReference>
<evidence type="ECO:0000313" key="5">
    <source>
        <dbReference type="EMBL" id="EOH75332.1"/>
    </source>
</evidence>
<dbReference type="CDD" id="cd01392">
    <property type="entry name" value="HTH_LacI"/>
    <property type="match status" value="1"/>
</dbReference>